<dbReference type="GO" id="GO:0009707">
    <property type="term" value="C:chloroplast outer membrane"/>
    <property type="evidence" value="ECO:0007669"/>
    <property type="project" value="TreeGrafter"/>
</dbReference>
<evidence type="ECO:0000313" key="3">
    <source>
        <dbReference type="Proteomes" id="UP000015453"/>
    </source>
</evidence>
<dbReference type="SMART" id="SM00698">
    <property type="entry name" value="MORN"/>
    <property type="match status" value="3"/>
</dbReference>
<reference evidence="2 3" key="1">
    <citation type="journal article" date="2013" name="BMC Genomics">
        <title>The miniature genome of a carnivorous plant Genlisea aurea contains a low number of genes and short non-coding sequences.</title>
        <authorList>
            <person name="Leushkin E.V."/>
            <person name="Sutormin R.A."/>
            <person name="Nabieva E.R."/>
            <person name="Penin A.A."/>
            <person name="Kondrashov A.S."/>
            <person name="Logacheva M.D."/>
        </authorList>
    </citation>
    <scope>NUCLEOTIDE SEQUENCE [LARGE SCALE GENOMIC DNA]</scope>
</reference>
<protein>
    <submittedName>
        <fullName evidence="2">Uncharacterized protein</fullName>
    </submittedName>
</protein>
<dbReference type="GO" id="GO:0010020">
    <property type="term" value="P:chloroplast fission"/>
    <property type="evidence" value="ECO:0007669"/>
    <property type="project" value="TreeGrafter"/>
</dbReference>
<keyword evidence="1" id="KW-0677">Repeat</keyword>
<feature type="non-terminal residue" evidence="2">
    <location>
        <position position="412"/>
    </location>
</feature>
<evidence type="ECO:0000313" key="2">
    <source>
        <dbReference type="EMBL" id="EPS63756.1"/>
    </source>
</evidence>
<dbReference type="GO" id="GO:0005829">
    <property type="term" value="C:cytosol"/>
    <property type="evidence" value="ECO:0007669"/>
    <property type="project" value="TreeGrafter"/>
</dbReference>
<feature type="non-terminal residue" evidence="2">
    <location>
        <position position="1"/>
    </location>
</feature>
<accession>S8CGN6</accession>
<dbReference type="InterPro" id="IPR003409">
    <property type="entry name" value="MORN"/>
</dbReference>
<sequence>AVLDTDSLLENDLVTLDEAWKASNNSALMVMNAVSILSSGSAPQNGILLTLERHFPFFFNIFKNQHRENSDFEEETSLRTPLFSSVLNLPDVHYMHGENSSEAASGDAVAFSGDIRPSVEDINEEEDCCSRCFFSSRLHPNIAFFFTLRFTNASHTGMKETLESESYGSRFSEVNALNGCVKIFKQPVGVKISKNSSGSWKMKNEAFHGTGRNETRQPKFGPRTDYYNQNLVASSDRDIHATHFKKQGDLSLRASSMLESERDAFKKWSRAVEMKYRGGRYKGRIEGGLPEGKGCLYLEDGSAYDGMWRNGKRSGSGTFYFSNGDFFQGSWRDDVMHGKGWMYFSSGDRWFANFWKGKANGEGRLYSKVGDVSFGKFKEGWRHGYFLHISSVDGTRCEELWDEGVLVSRKQL</sequence>
<proteinExistence type="predicted"/>
<dbReference type="SUPFAM" id="SSF82185">
    <property type="entry name" value="Histone H3 K4-specific methyltransferase SET7/9 N-terminal domain"/>
    <property type="match status" value="1"/>
</dbReference>
<comment type="caution">
    <text evidence="2">The sequence shown here is derived from an EMBL/GenBank/DDBJ whole genome shotgun (WGS) entry which is preliminary data.</text>
</comment>
<name>S8CGN6_9LAMI</name>
<dbReference type="Proteomes" id="UP000015453">
    <property type="component" value="Unassembled WGS sequence"/>
</dbReference>
<gene>
    <name evidence="2" type="ORF">M569_11028</name>
</gene>
<organism evidence="2 3">
    <name type="scientific">Genlisea aurea</name>
    <dbReference type="NCBI Taxonomy" id="192259"/>
    <lineage>
        <taxon>Eukaryota</taxon>
        <taxon>Viridiplantae</taxon>
        <taxon>Streptophyta</taxon>
        <taxon>Embryophyta</taxon>
        <taxon>Tracheophyta</taxon>
        <taxon>Spermatophyta</taxon>
        <taxon>Magnoliopsida</taxon>
        <taxon>eudicotyledons</taxon>
        <taxon>Gunneridae</taxon>
        <taxon>Pentapetalae</taxon>
        <taxon>asterids</taxon>
        <taxon>lamiids</taxon>
        <taxon>Lamiales</taxon>
        <taxon>Lentibulariaceae</taxon>
        <taxon>Genlisea</taxon>
    </lineage>
</organism>
<dbReference type="PANTHER" id="PTHR43215">
    <property type="entry name" value="RADIAL SPOKE HEAD 1 HOMOLOG"/>
    <property type="match status" value="1"/>
</dbReference>
<evidence type="ECO:0000256" key="1">
    <source>
        <dbReference type="ARBA" id="ARBA00022737"/>
    </source>
</evidence>
<dbReference type="PANTHER" id="PTHR43215:SF15">
    <property type="entry name" value="PROTEIN ACCUMULATION AND REPLICATION OF CHLOROPLASTS 3, CHLOROPLASTIC"/>
    <property type="match status" value="1"/>
</dbReference>
<dbReference type="OrthoDB" id="270720at2759"/>
<dbReference type="AlphaFoldDB" id="S8CGN6"/>
<dbReference type="EMBL" id="AUSU01005258">
    <property type="protein sequence ID" value="EPS63756.1"/>
    <property type="molecule type" value="Genomic_DNA"/>
</dbReference>
<dbReference type="Gene3D" id="2.20.110.10">
    <property type="entry name" value="Histone H3 K4-specific methyltransferase SET7/9 N-terminal domain"/>
    <property type="match status" value="2"/>
</dbReference>
<keyword evidence="3" id="KW-1185">Reference proteome</keyword>
<dbReference type="Pfam" id="PF02493">
    <property type="entry name" value="MORN"/>
    <property type="match status" value="4"/>
</dbReference>